<dbReference type="InterPro" id="IPR016187">
    <property type="entry name" value="CTDL_fold"/>
</dbReference>
<dbReference type="PROSITE" id="PS50041">
    <property type="entry name" value="C_TYPE_LECTIN_2"/>
    <property type="match status" value="1"/>
</dbReference>
<evidence type="ECO:0000313" key="5">
    <source>
        <dbReference type="Proteomes" id="UP000007267"/>
    </source>
</evidence>
<dbReference type="GO" id="GO:0005886">
    <property type="term" value="C:plasma membrane"/>
    <property type="evidence" value="ECO:0007669"/>
    <property type="project" value="UniProtKB-SubCell"/>
</dbReference>
<dbReference type="PANTHER" id="PTHR45710:SF35">
    <property type="entry name" value="C-TYPE LECTIN DOMAIN FAMILY 2 MEMBER D"/>
    <property type="match status" value="1"/>
</dbReference>
<reference evidence="5" key="2">
    <citation type="journal article" date="2013" name="Nat. Genet.">
        <title>The draft genomes of soft-shell turtle and green sea turtle yield insights into the development and evolution of the turtle-specific body plan.</title>
        <authorList>
            <person name="Wang Z."/>
            <person name="Pascual-Anaya J."/>
            <person name="Zadissa A."/>
            <person name="Li W."/>
            <person name="Niimura Y."/>
            <person name="Huang Z."/>
            <person name="Li C."/>
            <person name="White S."/>
            <person name="Xiong Z."/>
            <person name="Fang D."/>
            <person name="Wang B."/>
            <person name="Ming Y."/>
            <person name="Chen Y."/>
            <person name="Zheng Y."/>
            <person name="Kuraku S."/>
            <person name="Pignatelli M."/>
            <person name="Herrero J."/>
            <person name="Beal K."/>
            <person name="Nozawa M."/>
            <person name="Li Q."/>
            <person name="Wang J."/>
            <person name="Zhang H."/>
            <person name="Yu L."/>
            <person name="Shigenobu S."/>
            <person name="Wang J."/>
            <person name="Liu J."/>
            <person name="Flicek P."/>
            <person name="Searle S."/>
            <person name="Wang J."/>
            <person name="Kuratani S."/>
            <person name="Yin Y."/>
            <person name="Aken B."/>
            <person name="Zhang G."/>
            <person name="Irie N."/>
        </authorList>
    </citation>
    <scope>NUCLEOTIDE SEQUENCE [LARGE SCALE GENOMIC DNA]</scope>
    <source>
        <strain evidence="5">Daiwa-1</strain>
    </source>
</reference>
<dbReference type="AlphaFoldDB" id="K7FQ54"/>
<dbReference type="GeneTree" id="ENSGT00940000155319"/>
<comment type="subcellular location">
    <subcellularLocation>
        <location evidence="1">Cell membrane</location>
        <topology evidence="1">Single-pass type II membrane protein</topology>
    </subcellularLocation>
</comment>
<reference evidence="4" key="3">
    <citation type="submission" date="2025-08" db="UniProtKB">
        <authorList>
            <consortium name="Ensembl"/>
        </authorList>
    </citation>
    <scope>IDENTIFICATION</scope>
</reference>
<evidence type="ECO:0000313" key="4">
    <source>
        <dbReference type="Ensembl" id="ENSPSIP00000010164.1"/>
    </source>
</evidence>
<dbReference type="InterPro" id="IPR016186">
    <property type="entry name" value="C-type_lectin-like/link_sf"/>
</dbReference>
<reference evidence="4" key="4">
    <citation type="submission" date="2025-09" db="UniProtKB">
        <authorList>
            <consortium name="Ensembl"/>
        </authorList>
    </citation>
    <scope>IDENTIFICATION</scope>
</reference>
<keyword evidence="2" id="KW-0430">Lectin</keyword>
<dbReference type="Ensembl" id="ENSPSIT00000010216.1">
    <property type="protein sequence ID" value="ENSPSIP00000010164.1"/>
    <property type="gene ID" value="ENSPSIG00000009212.1"/>
</dbReference>
<dbReference type="InterPro" id="IPR050828">
    <property type="entry name" value="C-type_lectin/matrix_domain"/>
</dbReference>
<reference evidence="5" key="1">
    <citation type="submission" date="2011-10" db="EMBL/GenBank/DDBJ databases">
        <authorList>
            <consortium name="Soft-shell Turtle Genome Consortium"/>
        </authorList>
    </citation>
    <scope>NUCLEOTIDE SEQUENCE [LARGE SCALE GENOMIC DNA]</scope>
    <source>
        <strain evidence="5">Daiwa-1</strain>
    </source>
</reference>
<dbReference type="Pfam" id="PF00059">
    <property type="entry name" value="Lectin_C"/>
    <property type="match status" value="1"/>
</dbReference>
<sequence length="118" mass="13532">AACPEGWVGYGGKCYYFSEKEGNWNSSRNNCSSFGASLAGIDSLQEKAFLLRYKGLPDHWIRLRRKQDQAWKYPNNNVPITFSSRFEVSGEGECPYLNQKTVGSSRCYTKRNWIFSKP</sequence>
<proteinExistence type="predicted"/>
<dbReference type="SUPFAM" id="SSF56436">
    <property type="entry name" value="C-type lectin-like"/>
    <property type="match status" value="1"/>
</dbReference>
<dbReference type="CDD" id="cd03593">
    <property type="entry name" value="CLECT_NK_receptors_like"/>
    <property type="match status" value="1"/>
</dbReference>
<organism evidence="4 5">
    <name type="scientific">Pelodiscus sinensis</name>
    <name type="common">Chinese softshell turtle</name>
    <name type="synonym">Trionyx sinensis</name>
    <dbReference type="NCBI Taxonomy" id="13735"/>
    <lineage>
        <taxon>Eukaryota</taxon>
        <taxon>Metazoa</taxon>
        <taxon>Chordata</taxon>
        <taxon>Craniata</taxon>
        <taxon>Vertebrata</taxon>
        <taxon>Euteleostomi</taxon>
        <taxon>Archelosauria</taxon>
        <taxon>Testudinata</taxon>
        <taxon>Testudines</taxon>
        <taxon>Cryptodira</taxon>
        <taxon>Trionychia</taxon>
        <taxon>Trionychidae</taxon>
        <taxon>Pelodiscus</taxon>
    </lineage>
</organism>
<dbReference type="GO" id="GO:0030246">
    <property type="term" value="F:carbohydrate binding"/>
    <property type="evidence" value="ECO:0007669"/>
    <property type="project" value="UniProtKB-KW"/>
</dbReference>
<accession>K7FQ54</accession>
<evidence type="ECO:0000259" key="3">
    <source>
        <dbReference type="PROSITE" id="PS50041"/>
    </source>
</evidence>
<dbReference type="HOGENOM" id="CLU_049894_8_4_1"/>
<dbReference type="InterPro" id="IPR001304">
    <property type="entry name" value="C-type_lectin-like"/>
</dbReference>
<feature type="domain" description="C-type lectin" evidence="3">
    <location>
        <begin position="10"/>
        <end position="116"/>
    </location>
</feature>
<dbReference type="eggNOG" id="KOG4297">
    <property type="taxonomic scope" value="Eukaryota"/>
</dbReference>
<dbReference type="EMBL" id="AGCU01176322">
    <property type="status" value="NOT_ANNOTATED_CDS"/>
    <property type="molecule type" value="Genomic_DNA"/>
</dbReference>
<dbReference type="SMART" id="SM00034">
    <property type="entry name" value="CLECT"/>
    <property type="match status" value="1"/>
</dbReference>
<keyword evidence="5" id="KW-1185">Reference proteome</keyword>
<dbReference type="PANTHER" id="PTHR45710">
    <property type="entry name" value="C-TYPE LECTIN DOMAIN-CONTAINING PROTEIN 180"/>
    <property type="match status" value="1"/>
</dbReference>
<dbReference type="InterPro" id="IPR033992">
    <property type="entry name" value="NKR-like_CTLD"/>
</dbReference>
<dbReference type="Proteomes" id="UP000007267">
    <property type="component" value="Unassembled WGS sequence"/>
</dbReference>
<dbReference type="Gene3D" id="3.10.100.10">
    <property type="entry name" value="Mannose-Binding Protein A, subunit A"/>
    <property type="match status" value="1"/>
</dbReference>
<dbReference type="OMA" id="AREQHWI"/>
<evidence type="ECO:0000256" key="2">
    <source>
        <dbReference type="ARBA" id="ARBA00022734"/>
    </source>
</evidence>
<protein>
    <recommendedName>
        <fullName evidence="3">C-type lectin domain-containing protein</fullName>
    </recommendedName>
</protein>
<evidence type="ECO:0000256" key="1">
    <source>
        <dbReference type="ARBA" id="ARBA00004401"/>
    </source>
</evidence>
<name>K7FQ54_PELSI</name>